<dbReference type="EMBL" id="JACEEZ010006688">
    <property type="protein sequence ID" value="KAG0724590.1"/>
    <property type="molecule type" value="Genomic_DNA"/>
</dbReference>
<dbReference type="AlphaFoldDB" id="A0A8J5D0Z4"/>
<name>A0A8J5D0Z4_CHIOP</name>
<organism evidence="2 3">
    <name type="scientific">Chionoecetes opilio</name>
    <name type="common">Atlantic snow crab</name>
    <name type="synonym">Cancer opilio</name>
    <dbReference type="NCBI Taxonomy" id="41210"/>
    <lineage>
        <taxon>Eukaryota</taxon>
        <taxon>Metazoa</taxon>
        <taxon>Ecdysozoa</taxon>
        <taxon>Arthropoda</taxon>
        <taxon>Crustacea</taxon>
        <taxon>Multicrustacea</taxon>
        <taxon>Malacostraca</taxon>
        <taxon>Eumalacostraca</taxon>
        <taxon>Eucarida</taxon>
        <taxon>Decapoda</taxon>
        <taxon>Pleocyemata</taxon>
        <taxon>Brachyura</taxon>
        <taxon>Eubrachyura</taxon>
        <taxon>Majoidea</taxon>
        <taxon>Majidae</taxon>
        <taxon>Chionoecetes</taxon>
    </lineage>
</organism>
<feature type="region of interest" description="Disordered" evidence="1">
    <location>
        <begin position="25"/>
        <end position="46"/>
    </location>
</feature>
<protein>
    <submittedName>
        <fullName evidence="2">Uncharacterized protein</fullName>
    </submittedName>
</protein>
<evidence type="ECO:0000313" key="3">
    <source>
        <dbReference type="Proteomes" id="UP000770661"/>
    </source>
</evidence>
<evidence type="ECO:0000313" key="2">
    <source>
        <dbReference type="EMBL" id="KAG0724590.1"/>
    </source>
</evidence>
<comment type="caution">
    <text evidence="2">The sequence shown here is derived from an EMBL/GenBank/DDBJ whole genome shotgun (WGS) entry which is preliminary data.</text>
</comment>
<evidence type="ECO:0000256" key="1">
    <source>
        <dbReference type="SAM" id="MobiDB-lite"/>
    </source>
</evidence>
<accession>A0A8J5D0Z4</accession>
<gene>
    <name evidence="2" type="ORF">GWK47_040312</name>
</gene>
<reference evidence="2" key="1">
    <citation type="submission" date="2020-07" db="EMBL/GenBank/DDBJ databases">
        <title>The High-quality genome of the commercially important snow crab, Chionoecetes opilio.</title>
        <authorList>
            <person name="Jeong J.-H."/>
            <person name="Ryu S."/>
        </authorList>
    </citation>
    <scope>NUCLEOTIDE SEQUENCE</scope>
    <source>
        <strain evidence="2">MADBK_172401_WGS</strain>
        <tissue evidence="2">Digestive gland</tissue>
    </source>
</reference>
<sequence>MCLTVNLSSSVKLYSQNLDGFMEWRGNATKPQPPSNAGPGRRGDEKTTIGLWSSPGAKFTYERVTPLLWIDLHSSTPTVMSQVGPAGESTVSSVRRRLLASCWRRCPRRCFHRGWPQNSALWRLIDSHWQGTQRLAFVNDDLEVIFPAGSPKETSRRSPWMPFAQEFFEKASVPHPVKRQPLCQGPPR</sequence>
<proteinExistence type="predicted"/>
<dbReference type="Proteomes" id="UP000770661">
    <property type="component" value="Unassembled WGS sequence"/>
</dbReference>
<keyword evidence="3" id="KW-1185">Reference proteome</keyword>